<dbReference type="Gene3D" id="3.40.50.300">
    <property type="entry name" value="P-loop containing nucleotide triphosphate hydrolases"/>
    <property type="match status" value="2"/>
</dbReference>
<feature type="compositionally biased region" description="Basic and acidic residues" evidence="5">
    <location>
        <begin position="170"/>
        <end position="185"/>
    </location>
</feature>
<dbReference type="PANTHER" id="PTHR45644">
    <property type="entry name" value="AAA ATPASE, PUTATIVE (AFU_ORTHOLOGUE AFUA_2G12920)-RELATED-RELATED"/>
    <property type="match status" value="1"/>
</dbReference>
<dbReference type="Gene3D" id="1.10.8.60">
    <property type="match status" value="2"/>
</dbReference>
<keyword evidence="4" id="KW-0067">ATP-binding</keyword>
<dbReference type="InterPro" id="IPR051701">
    <property type="entry name" value="Mito_OM_Translocase_MSP1"/>
</dbReference>
<feature type="region of interest" description="Disordered" evidence="5">
    <location>
        <begin position="170"/>
        <end position="206"/>
    </location>
</feature>
<organism evidence="7">
    <name type="scientific">Colletotrichum fructicola (strain Nara gc5)</name>
    <name type="common">Anthracnose fungus</name>
    <name type="synonym">Colletotrichum gloeosporioides (strain Nara gc5)</name>
    <dbReference type="NCBI Taxonomy" id="1213859"/>
    <lineage>
        <taxon>Eukaryota</taxon>
        <taxon>Fungi</taxon>
        <taxon>Dikarya</taxon>
        <taxon>Ascomycota</taxon>
        <taxon>Pezizomycotina</taxon>
        <taxon>Sordariomycetes</taxon>
        <taxon>Hypocreomycetidae</taxon>
        <taxon>Glomerellales</taxon>
        <taxon>Glomerellaceae</taxon>
        <taxon>Colletotrichum</taxon>
        <taxon>Colletotrichum gloeosporioides species complex</taxon>
    </lineage>
</organism>
<dbReference type="InterPro" id="IPR027417">
    <property type="entry name" value="P-loop_NTPase"/>
</dbReference>
<gene>
    <name evidence="7" type="ORF">CGGC5_14211</name>
</gene>
<dbReference type="CDD" id="cd19481">
    <property type="entry name" value="RecA-like_protease"/>
    <property type="match status" value="1"/>
</dbReference>
<dbReference type="HOGENOM" id="CLU_240910_0_0_1"/>
<evidence type="ECO:0000259" key="6">
    <source>
        <dbReference type="SMART" id="SM00382"/>
    </source>
</evidence>
<dbReference type="PANTHER" id="PTHR45644:SF56">
    <property type="entry name" value="AAA ATPASE, PUTATIVE (AFU_ORTHOLOGUE AFUA_2G12920)-RELATED"/>
    <property type="match status" value="1"/>
</dbReference>
<comment type="subcellular location">
    <subcellularLocation>
        <location evidence="1">Mitochondrion outer membrane</location>
        <topology evidence="1">Single-pass membrane protein</topology>
    </subcellularLocation>
</comment>
<evidence type="ECO:0000256" key="2">
    <source>
        <dbReference type="ARBA" id="ARBA00022741"/>
    </source>
</evidence>
<dbReference type="EMBL" id="KB021282">
    <property type="protein sequence ID" value="ELA24253.1"/>
    <property type="molecule type" value="Genomic_DNA"/>
</dbReference>
<feature type="region of interest" description="Disordered" evidence="5">
    <location>
        <begin position="482"/>
        <end position="517"/>
    </location>
</feature>
<feature type="compositionally biased region" description="Basic and acidic residues" evidence="5">
    <location>
        <begin position="248"/>
        <end position="258"/>
    </location>
</feature>
<dbReference type="InterPro" id="IPR003593">
    <property type="entry name" value="AAA+_ATPase"/>
</dbReference>
<feature type="compositionally biased region" description="Acidic residues" evidence="5">
    <location>
        <begin position="488"/>
        <end position="509"/>
    </location>
</feature>
<dbReference type="GO" id="GO:0005524">
    <property type="term" value="F:ATP binding"/>
    <property type="evidence" value="ECO:0007669"/>
    <property type="project" value="UniProtKB-KW"/>
</dbReference>
<dbReference type="SUPFAM" id="SSF52540">
    <property type="entry name" value="P-loop containing nucleoside triphosphate hydrolases"/>
    <property type="match status" value="2"/>
</dbReference>
<feature type="region of interest" description="Disordered" evidence="5">
    <location>
        <begin position="1187"/>
        <end position="1226"/>
    </location>
</feature>
<protein>
    <submittedName>
        <fullName evidence="7">AAA family ATPase</fullName>
    </submittedName>
</protein>
<feature type="compositionally biased region" description="Acidic residues" evidence="5">
    <location>
        <begin position="186"/>
        <end position="199"/>
    </location>
</feature>
<dbReference type="Pfam" id="PF17862">
    <property type="entry name" value="AAA_lid_3"/>
    <property type="match status" value="1"/>
</dbReference>
<dbReference type="InterPro" id="IPR010730">
    <property type="entry name" value="HET"/>
</dbReference>
<accession>L2FES6</accession>
<keyword evidence="3" id="KW-1000">Mitochondrion outer membrane</keyword>
<reference evidence="7" key="1">
    <citation type="submission" date="2012-08" db="EMBL/GenBank/DDBJ databases">
        <title>Genome analysis of Colletotrichum orbiculare and Colletotrichum fructicola.</title>
        <authorList>
            <person name="Gan P.H.P."/>
            <person name="Ikeda K."/>
            <person name="Irieda H."/>
            <person name="Narusaka M."/>
            <person name="O'Connell R.J."/>
            <person name="Narusaka Y."/>
            <person name="Takano Y."/>
            <person name="Kubo Y."/>
            <person name="Shirasu K."/>
        </authorList>
    </citation>
    <scope>NUCLEOTIDE SEQUENCE</scope>
    <source>
        <strain evidence="7">Nara gc5</strain>
    </source>
</reference>
<dbReference type="Pfam" id="PF06985">
    <property type="entry name" value="HET"/>
    <property type="match status" value="1"/>
</dbReference>
<evidence type="ECO:0000256" key="5">
    <source>
        <dbReference type="SAM" id="MobiDB-lite"/>
    </source>
</evidence>
<name>L2FES6_COLFN</name>
<feature type="region of interest" description="Disordered" evidence="5">
    <location>
        <begin position="248"/>
        <end position="275"/>
    </location>
</feature>
<evidence type="ECO:0000256" key="4">
    <source>
        <dbReference type="ARBA" id="ARBA00022840"/>
    </source>
</evidence>
<dbReference type="InterPro" id="IPR041569">
    <property type="entry name" value="AAA_lid_3"/>
</dbReference>
<keyword evidence="2" id="KW-0547">Nucleotide-binding</keyword>
<dbReference type="GO" id="GO:0016887">
    <property type="term" value="F:ATP hydrolysis activity"/>
    <property type="evidence" value="ECO:0007669"/>
    <property type="project" value="InterPro"/>
</dbReference>
<feature type="domain" description="AAA+ ATPase" evidence="6">
    <location>
        <begin position="929"/>
        <end position="1064"/>
    </location>
</feature>
<keyword evidence="3" id="KW-0472">Membrane</keyword>
<evidence type="ECO:0000256" key="1">
    <source>
        <dbReference type="ARBA" id="ARBA00004572"/>
    </source>
</evidence>
<evidence type="ECO:0000256" key="3">
    <source>
        <dbReference type="ARBA" id="ARBA00022787"/>
    </source>
</evidence>
<keyword evidence="3" id="KW-0496">Mitochondrion</keyword>
<proteinExistence type="predicted"/>
<feature type="domain" description="AAA+ ATPase" evidence="6">
    <location>
        <begin position="585"/>
        <end position="716"/>
    </location>
</feature>
<evidence type="ECO:0000313" key="7">
    <source>
        <dbReference type="EMBL" id="ELA24253.1"/>
    </source>
</evidence>
<dbReference type="GO" id="GO:0005741">
    <property type="term" value="C:mitochondrial outer membrane"/>
    <property type="evidence" value="ECO:0007669"/>
    <property type="project" value="UniProtKB-SubCell"/>
</dbReference>
<feature type="compositionally biased region" description="Polar residues" evidence="5">
    <location>
        <begin position="1187"/>
        <end position="1207"/>
    </location>
</feature>
<dbReference type="Pfam" id="PF00004">
    <property type="entry name" value="AAA"/>
    <property type="match status" value="2"/>
</dbReference>
<dbReference type="SMART" id="SM00382">
    <property type="entry name" value="AAA"/>
    <property type="match status" value="2"/>
</dbReference>
<dbReference type="InterPro" id="IPR003959">
    <property type="entry name" value="ATPase_AAA_core"/>
</dbReference>
<sequence>MEQGKAQNDAGPGTSSEHGFRYVAPRWFLDNIKTAEELKKAQARIWLVDEGTEAFEGSSVAEATPDEKFLSEAAGDGRDSYFTVGREVVEDLLDTATSLQMVNLAGLLSRSQSSITLSCEMRYGLQFLDELVIFMAKELDFSLVSINSQDLEDVGLDFYCQKKAFERIKSQREHQTDHEGNRINDDDNDIGDSDNDSDASDGNYDTSNIAQKAAQRYFGVWRDSLSEAEKKRSIDALSALLDAVEKKGKAANGHREDGEGFVPHHTPQPPLNGLVSKPGSTILYLRDGLESLEPSEHGHQTWGCRLQDAVNQLRKGGEKVIIVMAATHTDADEHGIDSHPDIPWKISSCHCHRLSKDGRYVEIRDSRPGTTIPLMPLNVPRGWLDERKSEWEGSIAATRIQSFKRRLKAQLARYPSMPPDLLEPQHDWFSLLPERVASEFASVHFKESVNIAFNRLLSRCSRKQKVDSSDVRAILLRINGSDTSTTVEDGDSEGNSDKCDDESSEDNNESSESPWEEKLRQLRYECNDFEEELLPSIINPNDLDAQLDNVVLDQDVMTSITTIIQQQQHQPDIGAASSGIMDLVKIRGILLYGPPGTGKTLLARVIAKSTGHNMIAVDPATIRTCLVGTTEKRIRAAFTLAQKLFPCIIFIDELDSLFLRRTNNDRPFERASVIQFLQSMDGLVQNKRAPLVIGATNKPMDLDSAFLRRLPHKVSLGLPNAKARTRILLLLLEGVNLDHVNIDHLATVTEGFSGADLKTLCSQAALDWAVQNNMESGQPRSELETRLTDAHFSKAFGKIKPGTSQKDLALLEEFTKRFAPATRASSNQAHSDSPVEKDYYEVADAWTNFPEKARKVIRWIDSQEPNGEGSPYFWEKKLLPLLVDPQTIGACWSDLAIHPKTEQEIKEILNHHNNSCESTQSYGLLRGSHTGGALVYGPPGTGKTQLARVLAHESGTVVICATPADLVSKHWGEGPKAIKGLFNLGRLLAPSIIFIDEAESMFPARELMQRQRELADINQLLHEMDGLTKSKETPFVLIATNLPGRLDTAVLRRVPSKFYLGLPTTGTRAKIFATVLREEILHSEVNIRHLALLTPGLTGSDIRTLCVQTAIICDKFVEEGDNKGKRLLTMDMFVEGLSRMSPTFTKEVLSSIRDFAKESHPAGLEQMEAWQADALLVKEFWATGTTDSGVSGQSQAADFPNNENPSNPDFDEGSSDSSEGPVSIINPPVGCLEKTRRCASYIPLPTPTSIRLVKLYNFTGSKPWSVDEPIRCSLVVADLADVPDYFALSYTWGDPRTIYTDKNDIFSPEAWASPAFEIDCDGHAVSVATNLYTALLSIRQSFSGGKFVEQLGEDCFRSNNAEYSYIWIDALSINQDDLQEKGNQIPIMDRIYSQSRATIMWLGGEEPLIKQGVPNTVEKLLLVMSRLREIIGPRNETLVIDRSRLFDICDPKAFEALGLEPVDLLDLVGWYLLLSRSWFKRAWTVQEWVLSPTCFLLCGTFMFNAKSFCDLFLNFSRRHWLWQIQRLVIANVLDPETMAIPTGLDQFNSDHRFFDLESNYRTLPLFRANLDYSILEQFDLSLLTVYILRDFFADERSKIPPQIPSSREMWNIGLSIQQFRSRLCFDPRDKIYAFHGIFKNSDGISIFPPPDYLKPVFEVYTEATRAIALDIGVSFFHFREFRSTNPYGLPSWVPNYQGSEQLLHGSSWAGNTCIGV</sequence>
<dbReference type="STRING" id="1213859.L2FES6"/>